<comment type="caution">
    <text evidence="6">The sequence shown here is derived from an EMBL/GenBank/DDBJ whole genome shotgun (WGS) entry which is preliminary data.</text>
</comment>
<evidence type="ECO:0000259" key="5">
    <source>
        <dbReference type="Pfam" id="PF00149"/>
    </source>
</evidence>
<dbReference type="PANTHER" id="PTHR42988">
    <property type="entry name" value="PHOSPHOHYDROLASE"/>
    <property type="match status" value="1"/>
</dbReference>
<dbReference type="Proteomes" id="UP000051936">
    <property type="component" value="Unassembled WGS sequence"/>
</dbReference>
<dbReference type="GO" id="GO:0046872">
    <property type="term" value="F:metal ion binding"/>
    <property type="evidence" value="ECO:0007669"/>
    <property type="project" value="UniProtKB-KW"/>
</dbReference>
<keyword evidence="3" id="KW-0408">Iron</keyword>
<dbReference type="AlphaFoldDB" id="A0A0R3E6W6"/>
<keyword evidence="1" id="KW-0479">Metal-binding</keyword>
<protein>
    <recommendedName>
        <fullName evidence="5">Calcineurin-like phosphoesterase domain-containing protein</fullName>
    </recommendedName>
</protein>
<evidence type="ECO:0000256" key="1">
    <source>
        <dbReference type="ARBA" id="ARBA00022723"/>
    </source>
</evidence>
<dbReference type="GO" id="GO:0016787">
    <property type="term" value="F:hydrolase activity"/>
    <property type="evidence" value="ECO:0007669"/>
    <property type="project" value="UniProtKB-KW"/>
</dbReference>
<evidence type="ECO:0000256" key="3">
    <source>
        <dbReference type="ARBA" id="ARBA00023004"/>
    </source>
</evidence>
<dbReference type="InterPro" id="IPR050884">
    <property type="entry name" value="CNP_phosphodiesterase-III"/>
</dbReference>
<evidence type="ECO:0000256" key="2">
    <source>
        <dbReference type="ARBA" id="ARBA00022801"/>
    </source>
</evidence>
<name>A0A0R3E6W6_9BRAD</name>
<evidence type="ECO:0000313" key="6">
    <source>
        <dbReference type="EMBL" id="KRQ15612.1"/>
    </source>
</evidence>
<dbReference type="InterPro" id="IPR029052">
    <property type="entry name" value="Metallo-depent_PP-like"/>
</dbReference>
<evidence type="ECO:0000256" key="4">
    <source>
        <dbReference type="ARBA" id="ARBA00025742"/>
    </source>
</evidence>
<dbReference type="RefSeq" id="WP_057744492.1">
    <property type="nucleotide sequence ID" value="NZ_LJYG01000041.1"/>
</dbReference>
<evidence type="ECO:0000313" key="7">
    <source>
        <dbReference type="Proteomes" id="UP000051936"/>
    </source>
</evidence>
<sequence>MARIAHISDIHFGRSFVVDVWNRIKDEIAAFHPKTIIASGDFTDDPDPLLLLAAKSELQDLCKRCGEGTEFFVVPGNHDLLDLGNILHPGSAKWFDRVMFRDTTDLRNRLQSDLGFPFGLNEETLRWTKFPRFRRMRPSNWLSLATRTDKCDGRLQSCDYRRAGRRWPTRSIHDRTLITCLDSNNPSLRQFVFATGTIGRNQIERIKPSNLLPACPCCARAPAETENGGILLRVAVLHHHPMPIAVRDKSLDDAEQEARLEPFLILKNSGDLVHELQRLKYDLVLHGHKHRPQFARVELGADRPERYPILVLAGGSTAKRDEDPSDNTLRDIGTEPNGRLRVRTFWQGNLQDERNYREPIEILKRRAFARALDRTGIKAKHLISDVVIDEVGHLRSLDTTSHLRVMDKDRTLTGLVSNVDLAPHDTRLDVELEEGSDRAALCVRDDAGNLYRLNDPRSPADSFYWLNFHEPLAAGQQPFTFAIREAAANSMAMSQWEIEQRSHGRGGAGDPDYGYEEVGSHISYPIEKLTIRVTFPPNFEGIAPRPRCRRHPAMPDFPLRYLPEQRPRRNQPRPQLISDDDLAKEEMRELTYDARDRAWEVEIDHPIPGCSYSLQWRVPDPRAPQKVCDRSTAYRKMLARLVDPSCDDDIVEKCRERFDRLARSLMKRFHFEYDDTEKQTVFLMLYEPADLCLRPALTQGPIPDGNYQVPLGGGVAGAAFLQRQIIAWKNDPNSKSLIRPASSGALNSHWVLALPVFHQGGRNAKGDELDTEPGAVLAVITLGSDSAASRISECAPNDDDPKGEIAKEIGQDAQILAQQCVFDMLRIIGKVGDQADPVVPTVP</sequence>
<reference evidence="6 7" key="1">
    <citation type="submission" date="2015-09" db="EMBL/GenBank/DDBJ databases">
        <title>Draft Genome Sequence of Bradyrhizobium manausense Strain BR 3351T, a Novel Symbiotic Nitrogen-Fixing Alphaproteobacterium Isolated from Brazilian Amazon Rain Forest.</title>
        <authorList>
            <person name="De Araujo J.L."/>
            <person name="Zilli J.E."/>
        </authorList>
    </citation>
    <scope>NUCLEOTIDE SEQUENCE [LARGE SCALE GENOMIC DNA]</scope>
    <source>
        <strain evidence="6 7">BR3351</strain>
    </source>
</reference>
<keyword evidence="2" id="KW-0378">Hydrolase</keyword>
<accession>A0A0R3E6W6</accession>
<proteinExistence type="inferred from homology"/>
<dbReference type="EMBL" id="LJYG01000041">
    <property type="protein sequence ID" value="KRQ15612.1"/>
    <property type="molecule type" value="Genomic_DNA"/>
</dbReference>
<dbReference type="InterPro" id="IPR004843">
    <property type="entry name" value="Calcineurin-like_PHP"/>
</dbReference>
<comment type="similarity">
    <text evidence="4">Belongs to the cyclic nucleotide phosphodiesterase class-III family.</text>
</comment>
<dbReference type="OrthoDB" id="651281at2"/>
<dbReference type="PANTHER" id="PTHR42988:SF2">
    <property type="entry name" value="CYCLIC NUCLEOTIDE PHOSPHODIESTERASE CBUA0032-RELATED"/>
    <property type="match status" value="1"/>
</dbReference>
<organism evidence="6 7">
    <name type="scientific">Bradyrhizobium manausense</name>
    <dbReference type="NCBI Taxonomy" id="989370"/>
    <lineage>
        <taxon>Bacteria</taxon>
        <taxon>Pseudomonadati</taxon>
        <taxon>Pseudomonadota</taxon>
        <taxon>Alphaproteobacteria</taxon>
        <taxon>Hyphomicrobiales</taxon>
        <taxon>Nitrobacteraceae</taxon>
        <taxon>Bradyrhizobium</taxon>
    </lineage>
</organism>
<dbReference type="Gene3D" id="3.60.21.10">
    <property type="match status" value="1"/>
</dbReference>
<dbReference type="Pfam" id="PF00149">
    <property type="entry name" value="Metallophos"/>
    <property type="match status" value="1"/>
</dbReference>
<keyword evidence="7" id="KW-1185">Reference proteome</keyword>
<dbReference type="SUPFAM" id="SSF56300">
    <property type="entry name" value="Metallo-dependent phosphatases"/>
    <property type="match status" value="1"/>
</dbReference>
<feature type="domain" description="Calcineurin-like phosphoesterase" evidence="5">
    <location>
        <begin position="3"/>
        <end position="142"/>
    </location>
</feature>
<gene>
    <name evidence="6" type="ORF">AOQ71_08675</name>
</gene>
<dbReference type="STRING" id="989370.AOQ71_08675"/>